<organism evidence="1 2">
    <name type="scientific">Dibothriocephalus latus</name>
    <name type="common">Fish tapeworm</name>
    <name type="synonym">Diphyllobothrium latum</name>
    <dbReference type="NCBI Taxonomy" id="60516"/>
    <lineage>
        <taxon>Eukaryota</taxon>
        <taxon>Metazoa</taxon>
        <taxon>Spiralia</taxon>
        <taxon>Lophotrochozoa</taxon>
        <taxon>Platyhelminthes</taxon>
        <taxon>Cestoda</taxon>
        <taxon>Eucestoda</taxon>
        <taxon>Diphyllobothriidea</taxon>
        <taxon>Diphyllobothriidae</taxon>
        <taxon>Dibothriocephalus</taxon>
    </lineage>
</organism>
<sequence>MSWYPLTPSPIICHLTRNTHTVLMISRNLAIETIQLLLQVKYDERANRLGHAQILRPLKFCLKTYFTFNGTIYESVKGTPMGLPISGLIAEAVLQRWATLEFRHHRLKFWARAGVSLQWPLNNVISMASPLSRDQNRLEQAYE</sequence>
<proteinExistence type="predicted"/>
<dbReference type="AlphaFoldDB" id="A0A3P7LVI0"/>
<name>A0A3P7LVI0_DIBLA</name>
<reference evidence="1 2" key="1">
    <citation type="submission" date="2018-11" db="EMBL/GenBank/DDBJ databases">
        <authorList>
            <consortium name="Pathogen Informatics"/>
        </authorList>
    </citation>
    <scope>NUCLEOTIDE SEQUENCE [LARGE SCALE GENOMIC DNA]</scope>
</reference>
<dbReference type="OrthoDB" id="6377480at2759"/>
<keyword evidence="2" id="KW-1185">Reference proteome</keyword>
<accession>A0A3P7LVI0</accession>
<evidence type="ECO:0000313" key="1">
    <source>
        <dbReference type="EMBL" id="VDN15597.1"/>
    </source>
</evidence>
<evidence type="ECO:0000313" key="2">
    <source>
        <dbReference type="Proteomes" id="UP000281553"/>
    </source>
</evidence>
<protein>
    <recommendedName>
        <fullName evidence="3">Reverse transcriptase domain-containing protein</fullName>
    </recommendedName>
</protein>
<dbReference type="EMBL" id="UYRU01063029">
    <property type="protein sequence ID" value="VDN15597.1"/>
    <property type="molecule type" value="Genomic_DNA"/>
</dbReference>
<dbReference type="Proteomes" id="UP000281553">
    <property type="component" value="Unassembled WGS sequence"/>
</dbReference>
<evidence type="ECO:0008006" key="3">
    <source>
        <dbReference type="Google" id="ProtNLM"/>
    </source>
</evidence>
<gene>
    <name evidence="1" type="ORF">DILT_LOCUS11428</name>
</gene>